<gene>
    <name evidence="1" type="ORF">BleG1_3572</name>
</gene>
<name>A0A060M7R9_9BACI</name>
<protein>
    <recommendedName>
        <fullName evidence="3">PepSY domain-containing protein</fullName>
    </recommendedName>
</protein>
<sequence>MKSGKRCGLLLSIFTSRNSVGKEIYHDDDELLDFSQTIEAMASVDDDNGDYGSGLYEGLNVQEATIDDNQAIVSYNLHDGSEPSEQERIDFEHVVQLAALDFQVEELRLVNETEKVISIYPLAEPFDFNEEEQHEESNEQEESTAITREDASNLVFDYIRDHGDYDLEEVQIDVEDREDEEDVIVVRVFVFSGERMNTVGWYQVDRETGEVEERQ</sequence>
<dbReference type="OrthoDB" id="2974585at2"/>
<evidence type="ECO:0008006" key="3">
    <source>
        <dbReference type="Google" id="ProtNLM"/>
    </source>
</evidence>
<dbReference type="RefSeq" id="WP_038483740.1">
    <property type="nucleotide sequence ID" value="NZ_CP003923.1"/>
</dbReference>
<dbReference type="KEGG" id="ble:BleG1_3572"/>
<dbReference type="HOGENOM" id="CLU_1281047_0_0_9"/>
<keyword evidence="2" id="KW-1185">Reference proteome</keyword>
<dbReference type="STRING" id="1246626.BleG1_3572"/>
<dbReference type="AlphaFoldDB" id="A0A060M7R9"/>
<evidence type="ECO:0000313" key="2">
    <source>
        <dbReference type="Proteomes" id="UP000027142"/>
    </source>
</evidence>
<reference evidence="1 2" key="1">
    <citation type="journal article" date="2014" name="Gene">
        <title>A comparative genomic analysis of the alkalitolerant soil bacterium Bacillus lehensis G1.</title>
        <authorList>
            <person name="Noor Y.M."/>
            <person name="Samsulrizal N.H."/>
            <person name="Jema'on N.A."/>
            <person name="Low K.O."/>
            <person name="Ramli A.N."/>
            <person name="Alias N.I."/>
            <person name="Damis S.I."/>
            <person name="Fuzi S.F."/>
            <person name="Isa M.N."/>
            <person name="Murad A.M."/>
            <person name="Raih M.F."/>
            <person name="Bakar F.D."/>
            <person name="Najimudin N."/>
            <person name="Mahadi N.M."/>
            <person name="Illias R.M."/>
        </authorList>
    </citation>
    <scope>NUCLEOTIDE SEQUENCE [LARGE SCALE GENOMIC DNA]</scope>
    <source>
        <strain evidence="1 2">G1</strain>
    </source>
</reference>
<proteinExistence type="predicted"/>
<dbReference type="EMBL" id="CP003923">
    <property type="protein sequence ID" value="AIC96119.1"/>
    <property type="molecule type" value="Genomic_DNA"/>
</dbReference>
<organism evidence="1 2">
    <name type="scientific">Shouchella lehensis G1</name>
    <dbReference type="NCBI Taxonomy" id="1246626"/>
    <lineage>
        <taxon>Bacteria</taxon>
        <taxon>Bacillati</taxon>
        <taxon>Bacillota</taxon>
        <taxon>Bacilli</taxon>
        <taxon>Bacillales</taxon>
        <taxon>Bacillaceae</taxon>
        <taxon>Shouchella</taxon>
    </lineage>
</organism>
<dbReference type="Proteomes" id="UP000027142">
    <property type="component" value="Chromosome"/>
</dbReference>
<accession>A0A060M7R9</accession>
<dbReference type="PATRIC" id="fig|1246626.3.peg.3561"/>
<evidence type="ECO:0000313" key="1">
    <source>
        <dbReference type="EMBL" id="AIC96119.1"/>
    </source>
</evidence>